<feature type="domain" description="Methyltransferase" evidence="4">
    <location>
        <begin position="47"/>
        <end position="141"/>
    </location>
</feature>
<dbReference type="InterPro" id="IPR041698">
    <property type="entry name" value="Methyltransf_25"/>
</dbReference>
<dbReference type="Pfam" id="PF13649">
    <property type="entry name" value="Methyltransf_25"/>
    <property type="match status" value="1"/>
</dbReference>
<reference evidence="6" key="1">
    <citation type="submission" date="2009-09" db="EMBL/GenBank/DDBJ databases">
        <title>The complete chromosome of Desulfohalobium retbaense DSM 5692.</title>
        <authorList>
            <consortium name="US DOE Joint Genome Institute (JGI-PGF)"/>
            <person name="Lucas S."/>
            <person name="Copeland A."/>
            <person name="Lapidus A."/>
            <person name="Glavina del Rio T."/>
            <person name="Dalin E."/>
            <person name="Tice H."/>
            <person name="Bruce D."/>
            <person name="Goodwin L."/>
            <person name="Pitluck S."/>
            <person name="Kyrpides N."/>
            <person name="Mavromatis K."/>
            <person name="Ivanova N."/>
            <person name="Mikhailova N."/>
            <person name="Munk A.C."/>
            <person name="Brettin T."/>
            <person name="Detter J.C."/>
            <person name="Han C."/>
            <person name="Tapia R."/>
            <person name="Larimer F."/>
            <person name="Land M."/>
            <person name="Hauser L."/>
            <person name="Markowitz V."/>
            <person name="Cheng J.-F."/>
            <person name="Hugenholtz P."/>
            <person name="Woyke T."/>
            <person name="Wu D."/>
            <person name="Spring S."/>
            <person name="Klenk H.-P."/>
            <person name="Eisen J.A."/>
        </authorList>
    </citation>
    <scope>NUCLEOTIDE SEQUENCE [LARGE SCALE GENOMIC DNA]</scope>
    <source>
        <strain evidence="6">DSM 5692</strain>
    </source>
</reference>
<dbReference type="EMBL" id="CP001734">
    <property type="protein sequence ID" value="ACV68308.1"/>
    <property type="molecule type" value="Genomic_DNA"/>
</dbReference>
<dbReference type="AlphaFoldDB" id="C8X1L1"/>
<name>C8X1L1_DESRD</name>
<evidence type="ECO:0000256" key="3">
    <source>
        <dbReference type="ARBA" id="ARBA00022691"/>
    </source>
</evidence>
<dbReference type="OrthoDB" id="1853779at2"/>
<dbReference type="Proteomes" id="UP000001052">
    <property type="component" value="Chromosome"/>
</dbReference>
<dbReference type="GO" id="GO:0032259">
    <property type="term" value="P:methylation"/>
    <property type="evidence" value="ECO:0007669"/>
    <property type="project" value="UniProtKB-KW"/>
</dbReference>
<dbReference type="GO" id="GO:0008168">
    <property type="term" value="F:methyltransferase activity"/>
    <property type="evidence" value="ECO:0007669"/>
    <property type="project" value="UniProtKB-KW"/>
</dbReference>
<reference evidence="5 6" key="2">
    <citation type="journal article" date="2010" name="Stand. Genomic Sci.">
        <title>Complete genome sequence of Desulfohalobium retbaense type strain (HR(100)).</title>
        <authorList>
            <person name="Spring S."/>
            <person name="Nolan M."/>
            <person name="Lapidus A."/>
            <person name="Glavina Del Rio T."/>
            <person name="Copeland A."/>
            <person name="Tice H."/>
            <person name="Cheng J.F."/>
            <person name="Lucas S."/>
            <person name="Land M."/>
            <person name="Chen F."/>
            <person name="Bruce D."/>
            <person name="Goodwin L."/>
            <person name="Pitluck S."/>
            <person name="Ivanova N."/>
            <person name="Mavromatis K."/>
            <person name="Mikhailova N."/>
            <person name="Pati A."/>
            <person name="Chen A."/>
            <person name="Palaniappan K."/>
            <person name="Hauser L."/>
            <person name="Chang Y.J."/>
            <person name="Jeffries C.D."/>
            <person name="Munk C."/>
            <person name="Kiss H."/>
            <person name="Chain P."/>
            <person name="Han C."/>
            <person name="Brettin T."/>
            <person name="Detter J.C."/>
            <person name="Schuler E."/>
            <person name="Goker M."/>
            <person name="Rohde M."/>
            <person name="Bristow J."/>
            <person name="Eisen J.A."/>
            <person name="Markowitz V."/>
            <person name="Hugenholtz P."/>
            <person name="Kyrpides N.C."/>
            <person name="Klenk H.P."/>
        </authorList>
    </citation>
    <scope>NUCLEOTIDE SEQUENCE [LARGE SCALE GENOMIC DNA]</scope>
    <source>
        <strain evidence="5 6">DSM 5692</strain>
    </source>
</reference>
<evidence type="ECO:0000313" key="5">
    <source>
        <dbReference type="EMBL" id="ACV68308.1"/>
    </source>
</evidence>
<evidence type="ECO:0000313" key="6">
    <source>
        <dbReference type="Proteomes" id="UP000001052"/>
    </source>
</evidence>
<dbReference type="eggNOG" id="COG2518">
    <property type="taxonomic scope" value="Bacteria"/>
</dbReference>
<organism evidence="5 6">
    <name type="scientific">Desulfohalobium retbaense (strain ATCC 49708 / DSM 5692 / JCM 16813 / HR100)</name>
    <dbReference type="NCBI Taxonomy" id="485915"/>
    <lineage>
        <taxon>Bacteria</taxon>
        <taxon>Pseudomonadati</taxon>
        <taxon>Thermodesulfobacteriota</taxon>
        <taxon>Desulfovibrionia</taxon>
        <taxon>Desulfovibrionales</taxon>
        <taxon>Desulfohalobiaceae</taxon>
        <taxon>Desulfohalobium</taxon>
    </lineage>
</organism>
<dbReference type="PANTHER" id="PTHR43464:SF19">
    <property type="entry name" value="UBIQUINONE BIOSYNTHESIS O-METHYLTRANSFERASE, MITOCHONDRIAL"/>
    <property type="match status" value="1"/>
</dbReference>
<evidence type="ECO:0000259" key="4">
    <source>
        <dbReference type="Pfam" id="PF13649"/>
    </source>
</evidence>
<dbReference type="CDD" id="cd02440">
    <property type="entry name" value="AdoMet_MTases"/>
    <property type="match status" value="1"/>
</dbReference>
<gene>
    <name evidence="5" type="ordered locus">Dret_1020</name>
</gene>
<accession>C8X1L1</accession>
<evidence type="ECO:0000256" key="1">
    <source>
        <dbReference type="ARBA" id="ARBA00022603"/>
    </source>
</evidence>
<sequence>MQPFSLPEQFFYLMEHEAETHRLEQKTDFDSLSAQAHWAGLRPGMRVLDVGCGAGITTKMLSKLVGESGSCLGIDASPERIEHARNLYSGPGISFLQANIYAPLDYLPPFDFIWVRFFLEYHQQGAATIVHRLKKCLRPGGILCLIDLDNNCTGHFEMPERLSQALNGVMQQLVDHRDFDPQMGKKLYTYMYDAGMQDIAVSLGAHHLIYGHLQEKEAYNWSRKIEVAAARSGYEFPEYEDGFEGFLRDFKEFFFDPRRFTYTPLLCCRGVAF</sequence>
<keyword evidence="1 5" id="KW-0489">Methyltransferase</keyword>
<dbReference type="RefSeq" id="WP_015751459.1">
    <property type="nucleotide sequence ID" value="NC_013223.1"/>
</dbReference>
<dbReference type="PANTHER" id="PTHR43464">
    <property type="entry name" value="METHYLTRANSFERASE"/>
    <property type="match status" value="1"/>
</dbReference>
<keyword evidence="6" id="KW-1185">Reference proteome</keyword>
<dbReference type="InterPro" id="IPR029063">
    <property type="entry name" value="SAM-dependent_MTases_sf"/>
</dbReference>
<dbReference type="Gene3D" id="3.40.50.150">
    <property type="entry name" value="Vaccinia Virus protein VP39"/>
    <property type="match status" value="1"/>
</dbReference>
<keyword evidence="2" id="KW-0808">Transferase</keyword>
<dbReference type="SUPFAM" id="SSF53335">
    <property type="entry name" value="S-adenosyl-L-methionine-dependent methyltransferases"/>
    <property type="match status" value="1"/>
</dbReference>
<keyword evidence="3" id="KW-0949">S-adenosyl-L-methionine</keyword>
<protein>
    <submittedName>
        <fullName evidence="5">Methyltransferase type 11</fullName>
    </submittedName>
</protein>
<dbReference type="STRING" id="485915.Dret_1020"/>
<dbReference type="HOGENOM" id="CLU_090967_0_0_7"/>
<proteinExistence type="predicted"/>
<evidence type="ECO:0000256" key="2">
    <source>
        <dbReference type="ARBA" id="ARBA00022679"/>
    </source>
</evidence>
<dbReference type="KEGG" id="drt:Dret_1020"/>